<reference evidence="5 6" key="1">
    <citation type="submission" date="2018-08" db="EMBL/GenBank/DDBJ databases">
        <title>Chitinophagaceae sp. K23C18032701, a novel bacterium isolated from forest soil.</title>
        <authorList>
            <person name="Wang C."/>
        </authorList>
    </citation>
    <scope>NUCLEOTIDE SEQUENCE [LARGE SCALE GENOMIC DNA]</scope>
    <source>
        <strain evidence="5 6">K23C18032701</strain>
    </source>
</reference>
<dbReference type="Pfam" id="PF05724">
    <property type="entry name" value="TPMT"/>
    <property type="match status" value="1"/>
</dbReference>
<dbReference type="EMBL" id="QTJU01000003">
    <property type="protein sequence ID" value="RFM27995.1"/>
    <property type="molecule type" value="Genomic_DNA"/>
</dbReference>
<proteinExistence type="predicted"/>
<evidence type="ECO:0000256" key="3">
    <source>
        <dbReference type="ARBA" id="ARBA00022679"/>
    </source>
</evidence>
<organism evidence="5 6">
    <name type="scientific">Deminuibacter soli</name>
    <dbReference type="NCBI Taxonomy" id="2291815"/>
    <lineage>
        <taxon>Bacteria</taxon>
        <taxon>Pseudomonadati</taxon>
        <taxon>Bacteroidota</taxon>
        <taxon>Chitinophagia</taxon>
        <taxon>Chitinophagales</taxon>
        <taxon>Chitinophagaceae</taxon>
        <taxon>Deminuibacter</taxon>
    </lineage>
</organism>
<dbReference type="CDD" id="cd02440">
    <property type="entry name" value="AdoMet_MTases"/>
    <property type="match status" value="1"/>
</dbReference>
<dbReference type="PANTHER" id="PTHR32183">
    <property type="match status" value="1"/>
</dbReference>
<keyword evidence="6" id="KW-1185">Reference proteome</keyword>
<dbReference type="PANTHER" id="PTHR32183:SF6">
    <property type="entry name" value="CYSTEINE SULFINATE DESULFINASE_CYSTEINE DESULFURASE AND RELATED ENZYMES"/>
    <property type="match status" value="1"/>
</dbReference>
<dbReference type="PROSITE" id="PS51585">
    <property type="entry name" value="SAM_MT_TPMT"/>
    <property type="match status" value="1"/>
</dbReference>
<keyword evidence="3 5" id="KW-0808">Transferase</keyword>
<dbReference type="SUPFAM" id="SSF53335">
    <property type="entry name" value="S-adenosyl-L-methionine-dependent methyltransferases"/>
    <property type="match status" value="1"/>
</dbReference>
<dbReference type="GO" id="GO:0032259">
    <property type="term" value="P:methylation"/>
    <property type="evidence" value="ECO:0007669"/>
    <property type="project" value="UniProtKB-KW"/>
</dbReference>
<dbReference type="RefSeq" id="WP_116847241.1">
    <property type="nucleotide sequence ID" value="NZ_QTJU01000003.1"/>
</dbReference>
<accession>A0A3E1NJ84</accession>
<evidence type="ECO:0000256" key="4">
    <source>
        <dbReference type="ARBA" id="ARBA00022691"/>
    </source>
</evidence>
<dbReference type="InterPro" id="IPR029063">
    <property type="entry name" value="SAM-dependent_MTases_sf"/>
</dbReference>
<dbReference type="Gene3D" id="3.40.50.150">
    <property type="entry name" value="Vaccinia Virus protein VP39"/>
    <property type="match status" value="1"/>
</dbReference>
<evidence type="ECO:0000313" key="6">
    <source>
        <dbReference type="Proteomes" id="UP000261284"/>
    </source>
</evidence>
<sequence length="197" mass="22302">MNNVFNSDYWNQLYATHHTRWDIGAVSPPLKAYIDQLTNKNAAILIPGCGNAYEAAYLLQQGFTNVTLVDLVPELTARLQQQLAAYGDAVHIITGDFFALQQHFDLVLEQTFFCALDPSLRSAYVQQMHRLLTGGGKLAGVLFNRTFTGNVPPFGGSREEYEQLFSELFHIRTMDMCYNSIKPRAERELFVIMEAKD</sequence>
<dbReference type="GO" id="GO:0008757">
    <property type="term" value="F:S-adenosylmethionine-dependent methyltransferase activity"/>
    <property type="evidence" value="ECO:0007669"/>
    <property type="project" value="InterPro"/>
</dbReference>
<comment type="caution">
    <text evidence="5">The sequence shown here is derived from an EMBL/GenBank/DDBJ whole genome shotgun (WGS) entry which is preliminary data.</text>
</comment>
<protein>
    <submittedName>
        <fullName evidence="5">Methyltransferase domain-containing protein</fullName>
    </submittedName>
</protein>
<name>A0A3E1NJ84_9BACT</name>
<dbReference type="OrthoDB" id="9778208at2"/>
<keyword evidence="4" id="KW-0949">S-adenosyl-L-methionine</keyword>
<evidence type="ECO:0000256" key="1">
    <source>
        <dbReference type="ARBA" id="ARBA00022553"/>
    </source>
</evidence>
<dbReference type="AlphaFoldDB" id="A0A3E1NJ84"/>
<evidence type="ECO:0000256" key="2">
    <source>
        <dbReference type="ARBA" id="ARBA00022603"/>
    </source>
</evidence>
<evidence type="ECO:0000313" key="5">
    <source>
        <dbReference type="EMBL" id="RFM27995.1"/>
    </source>
</evidence>
<gene>
    <name evidence="5" type="ORF">DXN05_10655</name>
</gene>
<keyword evidence="2 5" id="KW-0489">Methyltransferase</keyword>
<dbReference type="InterPro" id="IPR008854">
    <property type="entry name" value="TPMT"/>
</dbReference>
<dbReference type="Proteomes" id="UP000261284">
    <property type="component" value="Unassembled WGS sequence"/>
</dbReference>
<keyword evidence="1" id="KW-0597">Phosphoprotein</keyword>